<keyword evidence="3" id="KW-0136">Cellulose degradation</keyword>
<dbReference type="RefSeq" id="WP_031392092.1">
    <property type="nucleotide sequence ID" value="NZ_JPNB01000002.1"/>
</dbReference>
<sequence>MREEFRREVEGSLYIHSMLPLHRERSLEAEFRNKKVLDRKEVWAAGGWTSTPAAGEKGSLRVVAKEGEICVSITSALRSDRWPEGAPADGDYSNFGTAEVHFPFRGENLTGYSRLHFWVYPQVQGAEVVHLNVGIRNDGEQKIPDRYMREGFTTFDLNNMEWNECFWEFPSLPRDKVTELKFYVLLCGQDVAMGEDLTYYYKDIAFEQVENPETELGWECAKDSIVLSSAGYFAAGEKSAVANLTADFFEVIDEKTEESVYHGTVRPVENKNGRFQVLDFSEVSGEGTYYLQAGEVRSQSFDITDNLMEENMWRVLNFLYGQRCGMPIPGKHGTCHQDIAARHEGLTMSFSGGWHDAGDVSQQSAQTGEVVHALLEAAAGYREKNPLLYKRIVEEARWGLDFILRTRFKDGYRATSAGATRWTNNLAGDMDDVEARVYNHAYENFLFAAIEAYAYLQLKEEDGPLALGSLEAAKEDFAFAQRHFEDFGVEAVQMFEHTYNSGLSQYYAVIVWAASYLYEATGEEEYANAAQSWCDKLLQCQENGAAGLPFGGFFYREEDHRTIVHFNHQSREQQFMQALTEICRSQPRSTKRPLWEDAMKSYGRYIKAIAGNTAPYGMLPAGIHKADEYEDEKVFPYLHLMCSYEQERENCKEQLFNAAPVAEGYVLRNFPVWFSFRGNTAVMLAEGKAASLLGRYFGDEELLQIGREQLYWIFGKNPFGQSLMYGAGSRYPAQYAVFPGASVGELPVGIETFANGDIPYWPQGNNATYREVWTSSAGRWLWLAADYTAEDREDF</sequence>
<keyword evidence="2" id="KW-0378">Hydrolase</keyword>
<dbReference type="InterPro" id="IPR014756">
    <property type="entry name" value="Ig_E-set"/>
</dbReference>
<evidence type="ECO:0000259" key="8">
    <source>
        <dbReference type="Pfam" id="PF02927"/>
    </source>
</evidence>
<evidence type="ECO:0000256" key="3">
    <source>
        <dbReference type="ARBA" id="ARBA00023001"/>
    </source>
</evidence>
<dbReference type="OrthoDB" id="9758662at2"/>
<dbReference type="Gene3D" id="2.60.40.10">
    <property type="entry name" value="Immunoglobulins"/>
    <property type="match status" value="1"/>
</dbReference>
<evidence type="ECO:0000256" key="5">
    <source>
        <dbReference type="ARBA" id="ARBA00023295"/>
    </source>
</evidence>
<dbReference type="GO" id="GO:0030245">
    <property type="term" value="P:cellulose catabolic process"/>
    <property type="evidence" value="ECO:0007669"/>
    <property type="project" value="UniProtKB-KW"/>
</dbReference>
<dbReference type="GO" id="GO:0008810">
    <property type="term" value="F:cellulase activity"/>
    <property type="evidence" value="ECO:0007669"/>
    <property type="project" value="InterPro"/>
</dbReference>
<dbReference type="Pfam" id="PF00759">
    <property type="entry name" value="Glyco_hydro_9"/>
    <property type="match status" value="1"/>
</dbReference>
<feature type="domain" description="Glycoside hydrolase family 9" evidence="7">
    <location>
        <begin position="314"/>
        <end position="734"/>
    </location>
</feature>
<dbReference type="CDD" id="cd02850">
    <property type="entry name" value="E_set_Cellulase_N"/>
    <property type="match status" value="1"/>
</dbReference>
<dbReference type="InterPro" id="IPR008928">
    <property type="entry name" value="6-hairpin_glycosidase_sf"/>
</dbReference>
<dbReference type="InterPro" id="IPR004197">
    <property type="entry name" value="Cellulase_Ig-like"/>
</dbReference>
<dbReference type="STRING" id="1469948.GCA_000732725_03469"/>
<dbReference type="InterPro" id="IPR001701">
    <property type="entry name" value="Glyco_hydro_9"/>
</dbReference>
<dbReference type="Proteomes" id="UP000295718">
    <property type="component" value="Unassembled WGS sequence"/>
</dbReference>
<dbReference type="Pfam" id="PF02927">
    <property type="entry name" value="CelD_N"/>
    <property type="match status" value="1"/>
</dbReference>
<evidence type="ECO:0000313" key="9">
    <source>
        <dbReference type="EMBL" id="TCL54857.1"/>
    </source>
</evidence>
<comment type="caution">
    <text evidence="9">The sequence shown here is derived from an EMBL/GenBank/DDBJ whole genome shotgun (WGS) entry which is preliminary data.</text>
</comment>
<dbReference type="EMBL" id="SLUO01000018">
    <property type="protein sequence ID" value="TCL54857.1"/>
    <property type="molecule type" value="Genomic_DNA"/>
</dbReference>
<keyword evidence="5" id="KW-0326">Glycosidase</keyword>
<gene>
    <name evidence="9" type="ORF">EDD76_11899</name>
</gene>
<evidence type="ECO:0000256" key="2">
    <source>
        <dbReference type="ARBA" id="ARBA00022801"/>
    </source>
</evidence>
<dbReference type="PANTHER" id="PTHR22298">
    <property type="entry name" value="ENDO-1,4-BETA-GLUCANASE"/>
    <property type="match status" value="1"/>
</dbReference>
<dbReference type="AlphaFoldDB" id="A0A4R1QNH5"/>
<evidence type="ECO:0000259" key="7">
    <source>
        <dbReference type="Pfam" id="PF00759"/>
    </source>
</evidence>
<dbReference type="SUPFAM" id="SSF81296">
    <property type="entry name" value="E set domains"/>
    <property type="match status" value="1"/>
</dbReference>
<dbReference type="InterPro" id="IPR012341">
    <property type="entry name" value="6hp_glycosidase-like_sf"/>
</dbReference>
<evidence type="ECO:0000256" key="1">
    <source>
        <dbReference type="ARBA" id="ARBA00007072"/>
    </source>
</evidence>
<protein>
    <submittedName>
        <fullName evidence="9">Cellulase-like Ig domain-containing protein</fullName>
    </submittedName>
</protein>
<dbReference type="SUPFAM" id="SSF48208">
    <property type="entry name" value="Six-hairpin glycosidases"/>
    <property type="match status" value="1"/>
</dbReference>
<reference evidence="9 10" key="1">
    <citation type="submission" date="2019-03" db="EMBL/GenBank/DDBJ databases">
        <title>Genomic Encyclopedia of Type Strains, Phase IV (KMG-IV): sequencing the most valuable type-strain genomes for metagenomic binning, comparative biology and taxonomic classification.</title>
        <authorList>
            <person name="Goeker M."/>
        </authorList>
    </citation>
    <scope>NUCLEOTIDE SEQUENCE [LARGE SCALE GENOMIC DNA]</scope>
    <source>
        <strain evidence="9 10">DSM 100556</strain>
    </source>
</reference>
<proteinExistence type="inferred from homology"/>
<dbReference type="Gene3D" id="1.50.10.10">
    <property type="match status" value="1"/>
</dbReference>
<keyword evidence="6" id="KW-0624">Polysaccharide degradation</keyword>
<comment type="similarity">
    <text evidence="1">Belongs to the glycosyl hydrolase 9 (cellulase E) family.</text>
</comment>
<evidence type="ECO:0000313" key="10">
    <source>
        <dbReference type="Proteomes" id="UP000295718"/>
    </source>
</evidence>
<dbReference type="InterPro" id="IPR013783">
    <property type="entry name" value="Ig-like_fold"/>
</dbReference>
<organism evidence="9 10">
    <name type="scientific">Kineothrix alysoides</name>
    <dbReference type="NCBI Taxonomy" id="1469948"/>
    <lineage>
        <taxon>Bacteria</taxon>
        <taxon>Bacillati</taxon>
        <taxon>Bacillota</taxon>
        <taxon>Clostridia</taxon>
        <taxon>Lachnospirales</taxon>
        <taxon>Lachnospiraceae</taxon>
        <taxon>Kineothrix</taxon>
    </lineage>
</organism>
<keyword evidence="4" id="KW-0119">Carbohydrate metabolism</keyword>
<feature type="domain" description="Cellulase Ig-like" evidence="8">
    <location>
        <begin position="223"/>
        <end position="297"/>
    </location>
</feature>
<keyword evidence="10" id="KW-1185">Reference proteome</keyword>
<evidence type="ECO:0000256" key="6">
    <source>
        <dbReference type="ARBA" id="ARBA00023326"/>
    </source>
</evidence>
<accession>A0A4R1QNH5</accession>
<name>A0A4R1QNH5_9FIRM</name>
<evidence type="ECO:0000256" key="4">
    <source>
        <dbReference type="ARBA" id="ARBA00023277"/>
    </source>
</evidence>